<dbReference type="PANTHER" id="PTHR11909">
    <property type="entry name" value="CASEIN KINASE-RELATED"/>
    <property type="match status" value="1"/>
</dbReference>
<dbReference type="InterPro" id="IPR050235">
    <property type="entry name" value="CK1_Ser-Thr_kinase"/>
</dbReference>
<evidence type="ECO:0000256" key="1">
    <source>
        <dbReference type="SAM" id="Phobius"/>
    </source>
</evidence>
<keyword evidence="3" id="KW-1185">Reference proteome</keyword>
<dbReference type="Proteomes" id="UP000659654">
    <property type="component" value="Unassembled WGS sequence"/>
</dbReference>
<proteinExistence type="predicted"/>
<dbReference type="EMBL" id="CAJFCV020000003">
    <property type="protein sequence ID" value="CAG9111849.1"/>
    <property type="molecule type" value="Genomic_DNA"/>
</dbReference>
<keyword evidence="1" id="KW-0812">Transmembrane</keyword>
<dbReference type="SMR" id="A0A7I8WG37"/>
<organism evidence="2 3">
    <name type="scientific">Bursaphelenchus xylophilus</name>
    <name type="common">Pinewood nematode worm</name>
    <name type="synonym">Aphelenchoides xylophilus</name>
    <dbReference type="NCBI Taxonomy" id="6326"/>
    <lineage>
        <taxon>Eukaryota</taxon>
        <taxon>Metazoa</taxon>
        <taxon>Ecdysozoa</taxon>
        <taxon>Nematoda</taxon>
        <taxon>Chromadorea</taxon>
        <taxon>Rhabditida</taxon>
        <taxon>Tylenchina</taxon>
        <taxon>Tylenchomorpha</taxon>
        <taxon>Aphelenchoidea</taxon>
        <taxon>Aphelenchoididae</taxon>
        <taxon>Bursaphelenchus</taxon>
    </lineage>
</organism>
<keyword evidence="1" id="KW-1133">Transmembrane helix</keyword>
<dbReference type="Proteomes" id="UP000582659">
    <property type="component" value="Unassembled WGS sequence"/>
</dbReference>
<sequence length="642" mass="73231">MSSPSTAEFYSSITTFLQCLNLTTKFEGQVPNEFQIITHAKDNDGGFIRYTYNPSEKNVTDEKLDLVVRETGLKNYRFHLALEEDKLLTGVSGSKDKKGCPVFDKKFDPDRCSLASVALFEMLGSNMVKIGCLENSHVNDVYLLNGTYLGDYSTETQDQFNCESKLAVFGDKIVFENKGEDVCKELNWAVDHVWKASECEKDDKFKLNSKNVLLFPLNYILIKFPVGGCKPPGPELADYFNNTYVKYLYNPNGRSSSEDVTIATVLDESPNWALIGGGIGGALVFLLLLIVLAIFLIRRHMKRQYRRHSAFHVRYDFSIAMEMRTEKKCTEGTVVKLKNGKKLFVPRIIDNVEVKRMVAEGQFGAFYEYDYKGTSYWYKLEASLGPKYKQPLACESGVYQLVEKNSKSPDKNFIYIGGMLSCCHFSEGVYCMRVENYGPSVREMRQGQLMAPFEAQKLFFQLLYCTKALIRYGICHRYIKESAFYVKKDRDTYRFVITDLGYAIRIGSERSAFYPIPETATTHIHAKKALKSEDTESLLYMVLGMMAPLPWAGMKKIEEVTKVKLECTDENAIPEEFYDIKEAATLCLMRGLYTDDLEMENVAAGLISYYFTIVSSDELHSPVRFPNRDAKLVGTFKSYDEY</sequence>
<keyword evidence="1" id="KW-0472">Membrane</keyword>
<protein>
    <submittedName>
        <fullName evidence="2">(pine wood nematode) hypothetical protein</fullName>
    </submittedName>
</protein>
<reference evidence="2" key="1">
    <citation type="submission" date="2020-09" db="EMBL/GenBank/DDBJ databases">
        <authorList>
            <person name="Kikuchi T."/>
        </authorList>
    </citation>
    <scope>NUCLEOTIDE SEQUENCE</scope>
    <source>
        <strain evidence="2">Ka4C1</strain>
    </source>
</reference>
<dbReference type="InterPro" id="IPR011009">
    <property type="entry name" value="Kinase-like_dom_sf"/>
</dbReference>
<dbReference type="SUPFAM" id="SSF56112">
    <property type="entry name" value="Protein kinase-like (PK-like)"/>
    <property type="match status" value="1"/>
</dbReference>
<evidence type="ECO:0000313" key="2">
    <source>
        <dbReference type="EMBL" id="CAD5223180.1"/>
    </source>
</evidence>
<dbReference type="Gene3D" id="1.10.510.10">
    <property type="entry name" value="Transferase(Phosphotransferase) domain 1"/>
    <property type="match status" value="1"/>
</dbReference>
<evidence type="ECO:0000313" key="3">
    <source>
        <dbReference type="Proteomes" id="UP000659654"/>
    </source>
</evidence>
<comment type="caution">
    <text evidence="2">The sequence shown here is derived from an EMBL/GenBank/DDBJ whole genome shotgun (WGS) entry which is preliminary data.</text>
</comment>
<dbReference type="OrthoDB" id="295988at2759"/>
<name>A0A7I8WG37_BURXY</name>
<gene>
    <name evidence="2" type="ORF">BXYJ_LOCUS7850</name>
</gene>
<dbReference type="EMBL" id="CAJFDI010000003">
    <property type="protein sequence ID" value="CAD5223180.1"/>
    <property type="molecule type" value="Genomic_DNA"/>
</dbReference>
<dbReference type="AlphaFoldDB" id="A0A7I8WG37"/>
<accession>A0A7I8WG37</accession>
<feature type="transmembrane region" description="Helical" evidence="1">
    <location>
        <begin position="272"/>
        <end position="297"/>
    </location>
</feature>